<evidence type="ECO:0000313" key="2">
    <source>
        <dbReference type="EMBL" id="KAG8084061.1"/>
    </source>
</evidence>
<dbReference type="EMBL" id="JAAALK010000082">
    <property type="protein sequence ID" value="KAG8084061.1"/>
    <property type="molecule type" value="Genomic_DNA"/>
</dbReference>
<reference evidence="2" key="1">
    <citation type="journal article" date="2021" name="bioRxiv">
        <title>Whole Genome Assembly and Annotation of Northern Wild Rice, Zizania palustris L., Supports a Whole Genome Duplication in the Zizania Genus.</title>
        <authorList>
            <person name="Haas M."/>
            <person name="Kono T."/>
            <person name="Macchietto M."/>
            <person name="Millas R."/>
            <person name="McGilp L."/>
            <person name="Shao M."/>
            <person name="Duquette J."/>
            <person name="Hirsch C.N."/>
            <person name="Kimball J."/>
        </authorList>
    </citation>
    <scope>NUCLEOTIDE SEQUENCE</scope>
    <source>
        <tissue evidence="2">Fresh leaf tissue</tissue>
    </source>
</reference>
<protein>
    <submittedName>
        <fullName evidence="2">Uncharacterized protein</fullName>
    </submittedName>
</protein>
<proteinExistence type="predicted"/>
<feature type="region of interest" description="Disordered" evidence="1">
    <location>
        <begin position="91"/>
        <end position="118"/>
    </location>
</feature>
<comment type="caution">
    <text evidence="2">The sequence shown here is derived from an EMBL/GenBank/DDBJ whole genome shotgun (WGS) entry which is preliminary data.</text>
</comment>
<evidence type="ECO:0000313" key="3">
    <source>
        <dbReference type="Proteomes" id="UP000729402"/>
    </source>
</evidence>
<gene>
    <name evidence="2" type="ORF">GUJ93_ZPchr0010g7855</name>
</gene>
<keyword evidence="3" id="KW-1185">Reference proteome</keyword>
<sequence length="136" mass="14555">MLGSLVEAPKGIVNIFCPIARSRRVFRGHGAFNNAQASKLTLIKIKGLSISSVVDAALKEVTNLGLLDNLHKKPIYLVAQLMMYFKEYVHSKKGSSGGRPPSPKSEPSMFGSQSPKAGSCGVVVVEVKAKPKALPH</sequence>
<accession>A0A8J5W1B0</accession>
<dbReference type="OrthoDB" id="1937476at2759"/>
<name>A0A8J5W1B0_ZIZPA</name>
<dbReference type="AlphaFoldDB" id="A0A8J5W1B0"/>
<dbReference type="Proteomes" id="UP000729402">
    <property type="component" value="Unassembled WGS sequence"/>
</dbReference>
<organism evidence="2 3">
    <name type="scientific">Zizania palustris</name>
    <name type="common">Northern wild rice</name>
    <dbReference type="NCBI Taxonomy" id="103762"/>
    <lineage>
        <taxon>Eukaryota</taxon>
        <taxon>Viridiplantae</taxon>
        <taxon>Streptophyta</taxon>
        <taxon>Embryophyta</taxon>
        <taxon>Tracheophyta</taxon>
        <taxon>Spermatophyta</taxon>
        <taxon>Magnoliopsida</taxon>
        <taxon>Liliopsida</taxon>
        <taxon>Poales</taxon>
        <taxon>Poaceae</taxon>
        <taxon>BOP clade</taxon>
        <taxon>Oryzoideae</taxon>
        <taxon>Oryzeae</taxon>
        <taxon>Zizaniinae</taxon>
        <taxon>Zizania</taxon>
    </lineage>
</organism>
<evidence type="ECO:0000256" key="1">
    <source>
        <dbReference type="SAM" id="MobiDB-lite"/>
    </source>
</evidence>
<reference evidence="2" key="2">
    <citation type="submission" date="2021-02" db="EMBL/GenBank/DDBJ databases">
        <authorList>
            <person name="Kimball J.A."/>
            <person name="Haas M.W."/>
            <person name="Macchietto M."/>
            <person name="Kono T."/>
            <person name="Duquette J."/>
            <person name="Shao M."/>
        </authorList>
    </citation>
    <scope>NUCLEOTIDE SEQUENCE</scope>
    <source>
        <tissue evidence="2">Fresh leaf tissue</tissue>
    </source>
</reference>